<dbReference type="InterPro" id="IPR001138">
    <property type="entry name" value="Zn2Cys6_DnaBD"/>
</dbReference>
<evidence type="ECO:0000313" key="5">
    <source>
        <dbReference type="Proteomes" id="UP000054321"/>
    </source>
</evidence>
<organism evidence="4 5">
    <name type="scientific">Oidiodendron maius (strain Zn)</name>
    <dbReference type="NCBI Taxonomy" id="913774"/>
    <lineage>
        <taxon>Eukaryota</taxon>
        <taxon>Fungi</taxon>
        <taxon>Dikarya</taxon>
        <taxon>Ascomycota</taxon>
        <taxon>Pezizomycotina</taxon>
        <taxon>Leotiomycetes</taxon>
        <taxon>Leotiomycetes incertae sedis</taxon>
        <taxon>Myxotrichaceae</taxon>
        <taxon>Oidiodendron</taxon>
    </lineage>
</organism>
<evidence type="ECO:0000259" key="3">
    <source>
        <dbReference type="PROSITE" id="PS50048"/>
    </source>
</evidence>
<name>A0A0C3CLL4_OIDMZ</name>
<dbReference type="GO" id="GO:0000976">
    <property type="term" value="F:transcription cis-regulatory region binding"/>
    <property type="evidence" value="ECO:0007669"/>
    <property type="project" value="TreeGrafter"/>
</dbReference>
<gene>
    <name evidence="4" type="ORF">OIDMADRAFT_125400</name>
</gene>
<dbReference type="Pfam" id="PF00172">
    <property type="entry name" value="Zn_clus"/>
    <property type="match status" value="1"/>
</dbReference>
<feature type="domain" description="Zn(2)-C6 fungal-type" evidence="3">
    <location>
        <begin position="10"/>
        <end position="38"/>
    </location>
</feature>
<dbReference type="InParanoid" id="A0A0C3CLL4"/>
<protein>
    <recommendedName>
        <fullName evidence="3">Zn(2)-C6 fungal-type domain-containing protein</fullName>
    </recommendedName>
</protein>
<dbReference type="AlphaFoldDB" id="A0A0C3CLL4"/>
<accession>A0A0C3CLL4</accession>
<reference evidence="4 5" key="1">
    <citation type="submission" date="2014-04" db="EMBL/GenBank/DDBJ databases">
        <authorList>
            <consortium name="DOE Joint Genome Institute"/>
            <person name="Kuo A."/>
            <person name="Martino E."/>
            <person name="Perotto S."/>
            <person name="Kohler A."/>
            <person name="Nagy L.G."/>
            <person name="Floudas D."/>
            <person name="Copeland A."/>
            <person name="Barry K.W."/>
            <person name="Cichocki N."/>
            <person name="Veneault-Fourrey C."/>
            <person name="LaButti K."/>
            <person name="Lindquist E.A."/>
            <person name="Lipzen A."/>
            <person name="Lundell T."/>
            <person name="Morin E."/>
            <person name="Murat C."/>
            <person name="Sun H."/>
            <person name="Tunlid A."/>
            <person name="Henrissat B."/>
            <person name="Grigoriev I.V."/>
            <person name="Hibbett D.S."/>
            <person name="Martin F."/>
            <person name="Nordberg H.P."/>
            <person name="Cantor M.N."/>
            <person name="Hua S.X."/>
        </authorList>
    </citation>
    <scope>NUCLEOTIDE SEQUENCE [LARGE SCALE GENOMIC DNA]</scope>
    <source>
        <strain evidence="4 5">Zn</strain>
    </source>
</reference>
<dbReference type="SMART" id="SM00066">
    <property type="entry name" value="GAL4"/>
    <property type="match status" value="1"/>
</dbReference>
<dbReference type="Pfam" id="PF11951">
    <property type="entry name" value="Fungal_trans_2"/>
    <property type="match status" value="1"/>
</dbReference>
<keyword evidence="5" id="KW-1185">Reference proteome</keyword>
<proteinExistence type="predicted"/>
<keyword evidence="2" id="KW-0539">Nucleus</keyword>
<dbReference type="GO" id="GO:0000981">
    <property type="term" value="F:DNA-binding transcription factor activity, RNA polymerase II-specific"/>
    <property type="evidence" value="ECO:0007669"/>
    <property type="project" value="InterPro"/>
</dbReference>
<dbReference type="Proteomes" id="UP000054321">
    <property type="component" value="Unassembled WGS sequence"/>
</dbReference>
<evidence type="ECO:0000256" key="2">
    <source>
        <dbReference type="ARBA" id="ARBA00023242"/>
    </source>
</evidence>
<dbReference type="CDD" id="cd00067">
    <property type="entry name" value="GAL4"/>
    <property type="match status" value="1"/>
</dbReference>
<reference evidence="5" key="2">
    <citation type="submission" date="2015-01" db="EMBL/GenBank/DDBJ databases">
        <title>Evolutionary Origins and Diversification of the Mycorrhizal Mutualists.</title>
        <authorList>
            <consortium name="DOE Joint Genome Institute"/>
            <consortium name="Mycorrhizal Genomics Consortium"/>
            <person name="Kohler A."/>
            <person name="Kuo A."/>
            <person name="Nagy L.G."/>
            <person name="Floudas D."/>
            <person name="Copeland A."/>
            <person name="Barry K.W."/>
            <person name="Cichocki N."/>
            <person name="Veneault-Fourrey C."/>
            <person name="LaButti K."/>
            <person name="Lindquist E.A."/>
            <person name="Lipzen A."/>
            <person name="Lundell T."/>
            <person name="Morin E."/>
            <person name="Murat C."/>
            <person name="Riley R."/>
            <person name="Ohm R."/>
            <person name="Sun H."/>
            <person name="Tunlid A."/>
            <person name="Henrissat B."/>
            <person name="Grigoriev I.V."/>
            <person name="Hibbett D.S."/>
            <person name="Martin F."/>
        </authorList>
    </citation>
    <scope>NUCLEOTIDE SEQUENCE [LARGE SCALE GENOMIC DNA]</scope>
    <source>
        <strain evidence="5">Zn</strain>
    </source>
</reference>
<dbReference type="InterPro" id="IPR036864">
    <property type="entry name" value="Zn2-C6_fun-type_DNA-bd_sf"/>
</dbReference>
<dbReference type="EMBL" id="KN832878">
    <property type="protein sequence ID" value="KIM99903.1"/>
    <property type="molecule type" value="Genomic_DNA"/>
</dbReference>
<evidence type="ECO:0000313" key="4">
    <source>
        <dbReference type="EMBL" id="KIM99903.1"/>
    </source>
</evidence>
<dbReference type="PROSITE" id="PS00463">
    <property type="entry name" value="ZN2_CY6_FUNGAL_1"/>
    <property type="match status" value="1"/>
</dbReference>
<evidence type="ECO:0000256" key="1">
    <source>
        <dbReference type="ARBA" id="ARBA00004123"/>
    </source>
</evidence>
<dbReference type="OrthoDB" id="5213892at2759"/>
<dbReference type="InterPro" id="IPR021858">
    <property type="entry name" value="Fun_TF"/>
</dbReference>
<dbReference type="GO" id="GO:0008270">
    <property type="term" value="F:zinc ion binding"/>
    <property type="evidence" value="ECO:0007669"/>
    <property type="project" value="InterPro"/>
</dbReference>
<dbReference type="GO" id="GO:0045944">
    <property type="term" value="P:positive regulation of transcription by RNA polymerase II"/>
    <property type="evidence" value="ECO:0007669"/>
    <property type="project" value="TreeGrafter"/>
</dbReference>
<dbReference type="GO" id="GO:0005634">
    <property type="term" value="C:nucleus"/>
    <property type="evidence" value="ECO:0007669"/>
    <property type="project" value="UniProtKB-SubCell"/>
</dbReference>
<dbReference type="PROSITE" id="PS50048">
    <property type="entry name" value="ZN2_CY6_FUNGAL_2"/>
    <property type="match status" value="1"/>
</dbReference>
<dbReference type="HOGENOM" id="CLU_019313_0_0_1"/>
<comment type="subcellular location">
    <subcellularLocation>
        <location evidence="1">Nucleus</location>
    </subcellularLocation>
</comment>
<dbReference type="PANTHER" id="PTHR37534:SF26">
    <property type="entry name" value="TRANSCRIPTION FACTOR, PUTATIVE-RELATED"/>
    <property type="match status" value="1"/>
</dbReference>
<dbReference type="PANTHER" id="PTHR37534">
    <property type="entry name" value="TRANSCRIPTIONAL ACTIVATOR PROTEIN UGA3"/>
    <property type="match status" value="1"/>
</dbReference>
<sequence length="532" mass="60910">MEKAGRSIGGCWTCRARRKKCDETRPTCHNCNSLELICAGYGPKPDWMDASTQEKQRAEEFKLAVREFYHRKRLRRVFSNKAKQSTKSCDSDQNYCENRQQFQSLQNSPRGATRKSTTVPETWYNTCLLPDDLTTSEAYLLMHYLDHVFYLQFPFYRPSVADSGRGWLLSLLTQTKPMYHAALGLSALHLQSLKEKPMMVRGNVNYDTLPRYLAPALQGLQQYVMDFRTTHDSSIPKMIEILACIFMLISIELFKGGTSHWRLHLQAGLSLLPDLIAKICSSPPLPEQMTMNLLTGTFIWLDVISGVSTSWNPTLREAYECLLTDGKIRLETVMGCENWVIIIILRILKLDHWKRQSRQHGYLSKIELTRRVHQIEEAILKGRQYNSGALDEPGFDPALFGVNPGSVEFVTSIFASSVQIYLHLAVSGRRAKLPEIQQSVNDTIYYFKKLPSIKLVGSLAWPFYVAACMALGEQRDFFRDLATSADMDWCLLGSFWRAFQVVEKCWKIWDTETGDLDCVAAMQSMWIQILLA</sequence>
<dbReference type="SUPFAM" id="SSF57701">
    <property type="entry name" value="Zn2/Cys6 DNA-binding domain"/>
    <property type="match status" value="1"/>
</dbReference>
<dbReference type="Gene3D" id="4.10.240.10">
    <property type="entry name" value="Zn(2)-C6 fungal-type DNA-binding domain"/>
    <property type="match status" value="1"/>
</dbReference>